<dbReference type="PANTHER" id="PTHR13149:SF0">
    <property type="entry name" value="VACUOLAR PROTEIN-SORTING-ASSOCIATED PROTEIN 25"/>
    <property type="match status" value="1"/>
</dbReference>
<dbReference type="OrthoDB" id="245150at2759"/>
<dbReference type="FunCoup" id="A0A5J5EV03">
    <property type="interactions" value="863"/>
</dbReference>
<dbReference type="InterPro" id="IPR036388">
    <property type="entry name" value="WH-like_DNA-bd_sf"/>
</dbReference>
<gene>
    <name evidence="5" type="ORF">FN846DRAFT_779304</name>
</gene>
<accession>A0A5J5EV03</accession>
<dbReference type="Pfam" id="PF05871">
    <property type="entry name" value="ESCRT-II"/>
    <property type="match status" value="1"/>
</dbReference>
<evidence type="ECO:0000256" key="1">
    <source>
        <dbReference type="ARBA" id="ARBA00009674"/>
    </source>
</evidence>
<organism evidence="5 6">
    <name type="scientific">Sphaerosporella brunnea</name>
    <dbReference type="NCBI Taxonomy" id="1250544"/>
    <lineage>
        <taxon>Eukaryota</taxon>
        <taxon>Fungi</taxon>
        <taxon>Dikarya</taxon>
        <taxon>Ascomycota</taxon>
        <taxon>Pezizomycotina</taxon>
        <taxon>Pezizomycetes</taxon>
        <taxon>Pezizales</taxon>
        <taxon>Pyronemataceae</taxon>
        <taxon>Sphaerosporella</taxon>
    </lineage>
</organism>
<dbReference type="InParanoid" id="A0A5J5EV03"/>
<dbReference type="InterPro" id="IPR014041">
    <property type="entry name" value="ESCRT-II_cplx_Vps25-sub_N"/>
</dbReference>
<dbReference type="InterPro" id="IPR036390">
    <property type="entry name" value="WH_DNA-bd_sf"/>
</dbReference>
<dbReference type="FunFam" id="1.10.10.10:FF:000141">
    <property type="entry name" value="vacuolar protein-sorting-associated protein 25"/>
    <property type="match status" value="1"/>
</dbReference>
<dbReference type="GO" id="GO:0005198">
    <property type="term" value="F:structural molecule activity"/>
    <property type="evidence" value="ECO:0007669"/>
    <property type="project" value="TreeGrafter"/>
</dbReference>
<dbReference type="Gene3D" id="1.10.10.10">
    <property type="entry name" value="Winged helix-like DNA-binding domain superfamily/Winged helix DNA-binding domain"/>
    <property type="match status" value="1"/>
</dbReference>
<feature type="non-terminal residue" evidence="5">
    <location>
        <position position="1"/>
    </location>
</feature>
<dbReference type="Gene3D" id="1.10.10.570">
    <property type="entry name" value="Winged helix' DNA-binding domain. Chain C. Domain 1"/>
    <property type="match status" value="1"/>
</dbReference>
<reference evidence="5 6" key="1">
    <citation type="submission" date="2019-09" db="EMBL/GenBank/DDBJ databases">
        <title>Draft genome of the ectomycorrhizal ascomycete Sphaerosporella brunnea.</title>
        <authorList>
            <consortium name="DOE Joint Genome Institute"/>
            <person name="Benucci G.M."/>
            <person name="Marozzi G."/>
            <person name="Antonielli L."/>
            <person name="Sanchez S."/>
            <person name="Marco P."/>
            <person name="Wang X."/>
            <person name="Falini L.B."/>
            <person name="Barry K."/>
            <person name="Haridas S."/>
            <person name="Lipzen A."/>
            <person name="Labutti K."/>
            <person name="Grigoriev I.V."/>
            <person name="Murat C."/>
            <person name="Martin F."/>
            <person name="Albertini E."/>
            <person name="Donnini D."/>
            <person name="Bonito G."/>
        </authorList>
    </citation>
    <scope>NUCLEOTIDE SEQUENCE [LARGE SCALE GENOMIC DNA]</scope>
    <source>
        <strain evidence="5 6">Sb_GMNB300</strain>
    </source>
</reference>
<dbReference type="GO" id="GO:0043328">
    <property type="term" value="P:protein transport to vacuole involved in ubiquitin-dependent protein catabolic process via the multivesicular body sorting pathway"/>
    <property type="evidence" value="ECO:0007669"/>
    <property type="project" value="TreeGrafter"/>
</dbReference>
<protein>
    <recommendedName>
        <fullName evidence="4">ESCRT-II complex subunit VPS25</fullName>
    </recommendedName>
</protein>
<dbReference type="GO" id="GO:0016236">
    <property type="term" value="P:macroautophagy"/>
    <property type="evidence" value="ECO:0007669"/>
    <property type="project" value="UniProtKB-ARBA"/>
</dbReference>
<proteinExistence type="inferred from homology"/>
<dbReference type="Proteomes" id="UP000326924">
    <property type="component" value="Unassembled WGS sequence"/>
</dbReference>
<evidence type="ECO:0000256" key="3">
    <source>
        <dbReference type="ARBA" id="ARBA00022927"/>
    </source>
</evidence>
<comment type="caution">
    <text evidence="5">The sequence shown here is derived from an EMBL/GenBank/DDBJ whole genome shotgun (WGS) entry which is preliminary data.</text>
</comment>
<dbReference type="SUPFAM" id="SSF46785">
    <property type="entry name" value="Winged helix' DNA-binding domain"/>
    <property type="match status" value="2"/>
</dbReference>
<dbReference type="GO" id="GO:0000814">
    <property type="term" value="C:ESCRT II complex"/>
    <property type="evidence" value="ECO:0007669"/>
    <property type="project" value="InterPro"/>
</dbReference>
<keyword evidence="6" id="KW-1185">Reference proteome</keyword>
<name>A0A5J5EV03_9PEZI</name>
<comment type="similarity">
    <text evidence="1">Belongs to the VPS25 family.</text>
</comment>
<sequence>HTQPNASTWTAQRSAWSALILTYCRANKLWQLHLSDALDAPLFHNAALGRRLKHQDAIEVLEHMAAEGDVEWIGENKTSVNVWWKRSEEWGSGIYYWIDNTGQKGSVLTLYEIAHGDLTRNQEWYGMEEGMLKKALGVLVKRGSAQIFGSGEEMGVKFF</sequence>
<dbReference type="AlphaFoldDB" id="A0A5J5EV03"/>
<evidence type="ECO:0000313" key="6">
    <source>
        <dbReference type="Proteomes" id="UP000326924"/>
    </source>
</evidence>
<dbReference type="EMBL" id="VXIS01000103">
    <property type="protein sequence ID" value="KAA8904886.1"/>
    <property type="molecule type" value="Genomic_DNA"/>
</dbReference>
<dbReference type="GO" id="GO:0042803">
    <property type="term" value="F:protein homodimerization activity"/>
    <property type="evidence" value="ECO:0007669"/>
    <property type="project" value="TreeGrafter"/>
</dbReference>
<keyword evidence="3" id="KW-0653">Protein transport</keyword>
<dbReference type="PANTHER" id="PTHR13149">
    <property type="entry name" value="VACUOLAR PROTEIN SORTING-ASSOCIATED PROTEIN VPS25"/>
    <property type="match status" value="1"/>
</dbReference>
<evidence type="ECO:0000313" key="5">
    <source>
        <dbReference type="EMBL" id="KAA8904886.1"/>
    </source>
</evidence>
<keyword evidence="2" id="KW-0813">Transport</keyword>
<evidence type="ECO:0000256" key="2">
    <source>
        <dbReference type="ARBA" id="ARBA00022448"/>
    </source>
</evidence>
<evidence type="ECO:0000256" key="4">
    <source>
        <dbReference type="ARBA" id="ARBA00030094"/>
    </source>
</evidence>
<dbReference type="InterPro" id="IPR008570">
    <property type="entry name" value="ESCRT-II_cplx_Vps25-sub"/>
</dbReference>